<organism evidence="3 4">
    <name type="scientific">Atribacter laminatus</name>
    <dbReference type="NCBI Taxonomy" id="2847778"/>
    <lineage>
        <taxon>Bacteria</taxon>
        <taxon>Pseudomonadati</taxon>
        <taxon>Atribacterota</taxon>
        <taxon>Atribacteria</taxon>
        <taxon>Atribacterales</taxon>
        <taxon>Atribacteraceae</taxon>
        <taxon>Atribacter</taxon>
    </lineage>
</organism>
<evidence type="ECO:0000256" key="1">
    <source>
        <dbReference type="ARBA" id="ARBA00022603"/>
    </source>
</evidence>
<reference evidence="3 4" key="1">
    <citation type="journal article" date="2021" name="Nat. Commun.">
        <title>Isolation of a member of the candidate phylum Atribacteria reveals a unique cell membrane structure.</title>
        <authorList>
            <person name="Taiki K."/>
            <person name="Nobu M.K."/>
            <person name="Kusada H."/>
            <person name="Meng X.-Y."/>
            <person name="Hosoki N."/>
            <person name="Uematsu K."/>
            <person name="Yoshioka H."/>
            <person name="Kamagata Y."/>
            <person name="Tamaki H."/>
        </authorList>
    </citation>
    <scope>NUCLEOTIDE SEQUENCE [LARGE SCALE GENOMIC DNA]</scope>
    <source>
        <strain evidence="3 4">RT761</strain>
    </source>
</reference>
<dbReference type="GO" id="GO:0005840">
    <property type="term" value="C:ribosome"/>
    <property type="evidence" value="ECO:0007669"/>
    <property type="project" value="UniProtKB-KW"/>
</dbReference>
<dbReference type="CDD" id="cd02440">
    <property type="entry name" value="AdoMet_MTases"/>
    <property type="match status" value="1"/>
</dbReference>
<dbReference type="PANTHER" id="PTHR43648:SF1">
    <property type="entry name" value="ELECTRON TRANSFER FLAVOPROTEIN BETA SUBUNIT LYSINE METHYLTRANSFERASE"/>
    <property type="match status" value="1"/>
</dbReference>
<accession>A0A7T1AJT0</accession>
<keyword evidence="1 3" id="KW-0489">Methyltransferase</keyword>
<evidence type="ECO:0000313" key="3">
    <source>
        <dbReference type="EMBL" id="QPM67228.1"/>
    </source>
</evidence>
<dbReference type="KEGG" id="alam:RT761_00422"/>
<dbReference type="SUPFAM" id="SSF53335">
    <property type="entry name" value="S-adenosyl-L-methionine-dependent methyltransferases"/>
    <property type="match status" value="1"/>
</dbReference>
<dbReference type="Proteomes" id="UP000594463">
    <property type="component" value="Chromosome"/>
</dbReference>
<dbReference type="RefSeq" id="WP_218112447.1">
    <property type="nucleotide sequence ID" value="NZ_CP065383.1"/>
</dbReference>
<dbReference type="GO" id="GO:0032259">
    <property type="term" value="P:methylation"/>
    <property type="evidence" value="ECO:0007669"/>
    <property type="project" value="UniProtKB-KW"/>
</dbReference>
<dbReference type="EC" id="2.1.1.-" evidence="3"/>
<evidence type="ECO:0000256" key="2">
    <source>
        <dbReference type="ARBA" id="ARBA00022679"/>
    </source>
</evidence>
<keyword evidence="3" id="KW-0687">Ribonucleoprotein</keyword>
<dbReference type="EMBL" id="CP065383">
    <property type="protein sequence ID" value="QPM67228.1"/>
    <property type="molecule type" value="Genomic_DNA"/>
</dbReference>
<keyword evidence="2 3" id="KW-0808">Transferase</keyword>
<name>A0A7T1AJT0_ATRLM</name>
<dbReference type="InterPro" id="IPR029063">
    <property type="entry name" value="SAM-dependent_MTases_sf"/>
</dbReference>
<sequence>MSRIWKKLTLRIKHESYREQVYLWFKDQEPYGFWEKDSLTIVAYLRDWPEGAFPEYIVAAEREEEPDENWAEEWRKRFIPIIVNEAIVIRPPWEPAIPSMVDLVIYPAYAFGTGDHPTTFSCMEFLSQFFKPGMKFLDVGMGSGILSLLAIRLGAGDVTAIDIDPLAMEELKRNCALNQVPFERIQAKTSDLSSVQGSFDFIVVNIGAEFILENLPLLSNMLPVTGYLVLSGFQVEDDSRIEKAVGMLSLEIIHTNQKNNWNTLLCQKKRDRNSQIEKY</sequence>
<keyword evidence="3" id="KW-0689">Ribosomal protein</keyword>
<keyword evidence="4" id="KW-1185">Reference proteome</keyword>
<protein>
    <submittedName>
        <fullName evidence="3">Ribosomal protein L11 methyltransferase</fullName>
        <ecNumber evidence="3">2.1.1.-</ecNumber>
    </submittedName>
</protein>
<proteinExistence type="predicted"/>
<dbReference type="GO" id="GO:0008276">
    <property type="term" value="F:protein methyltransferase activity"/>
    <property type="evidence" value="ECO:0007669"/>
    <property type="project" value="TreeGrafter"/>
</dbReference>
<dbReference type="PANTHER" id="PTHR43648">
    <property type="entry name" value="ELECTRON TRANSFER FLAVOPROTEIN BETA SUBUNIT LYSINE METHYLTRANSFERASE"/>
    <property type="match status" value="1"/>
</dbReference>
<gene>
    <name evidence="3" type="primary">prmA</name>
    <name evidence="3" type="ORF">RT761_00422</name>
</gene>
<dbReference type="InterPro" id="IPR050078">
    <property type="entry name" value="Ribosomal_L11_MeTrfase_PrmA"/>
</dbReference>
<evidence type="ECO:0000313" key="4">
    <source>
        <dbReference type="Proteomes" id="UP000594463"/>
    </source>
</evidence>
<dbReference type="Gene3D" id="3.40.50.150">
    <property type="entry name" value="Vaccinia Virus protein VP39"/>
    <property type="match status" value="1"/>
</dbReference>
<dbReference type="AlphaFoldDB" id="A0A7T1AJT0"/>
<dbReference type="Pfam" id="PF06325">
    <property type="entry name" value="PrmA"/>
    <property type="match status" value="1"/>
</dbReference>